<evidence type="ECO:0000313" key="2">
    <source>
        <dbReference type="EMBL" id="KAL0285370.1"/>
    </source>
</evidence>
<feature type="domain" description="Reverse transcriptase" evidence="1">
    <location>
        <begin position="5"/>
        <end position="115"/>
    </location>
</feature>
<name>A0AAW2IUQ8_9LAMI</name>
<accession>A0AAW2IUQ8</accession>
<proteinExistence type="predicted"/>
<reference evidence="2" key="1">
    <citation type="submission" date="2020-06" db="EMBL/GenBank/DDBJ databases">
        <authorList>
            <person name="Li T."/>
            <person name="Hu X."/>
            <person name="Zhang T."/>
            <person name="Song X."/>
            <person name="Zhang H."/>
            <person name="Dai N."/>
            <person name="Sheng W."/>
            <person name="Hou X."/>
            <person name="Wei L."/>
        </authorList>
    </citation>
    <scope>NUCLEOTIDE SEQUENCE</scope>
    <source>
        <strain evidence="2">G01</strain>
        <tissue evidence="2">Leaf</tissue>
    </source>
</reference>
<sequence>MQNVFIPERSISDNILLAQELFAGYNQQRPPLRCAMKVDLQKAYDTVEGDFLLATLQLFGFPPLFIQWIEECVTTSSFFVSLNGGIHGFFLGALGLRQGDPMSPYIFVLVMEVTGIQIDALLCTVISKDNWNWPTTRVFQCMEILQSLPIIHGGVDRVEWRTHGGRRLSIPSYEMFHPPGHKDTLRPMSTCFSIVVSPAGVLRQFDVMFDSYGLTEERNWWRFQHVEQSASTLASLVIEEIKNVCVASCAMVTKDPCAMVCRALLTTMRVTALSDEMMEQHEEDHKSTC</sequence>
<protein>
    <submittedName>
        <fullName evidence="2">Transposon TX1 uncharacterized protein</fullName>
    </submittedName>
</protein>
<reference evidence="2" key="2">
    <citation type="journal article" date="2024" name="Plant">
        <title>Genomic evolution and insights into agronomic trait innovations of Sesamum species.</title>
        <authorList>
            <person name="Miao H."/>
            <person name="Wang L."/>
            <person name="Qu L."/>
            <person name="Liu H."/>
            <person name="Sun Y."/>
            <person name="Le M."/>
            <person name="Wang Q."/>
            <person name="Wei S."/>
            <person name="Zheng Y."/>
            <person name="Lin W."/>
            <person name="Duan Y."/>
            <person name="Cao H."/>
            <person name="Xiong S."/>
            <person name="Wang X."/>
            <person name="Wei L."/>
            <person name="Li C."/>
            <person name="Ma Q."/>
            <person name="Ju M."/>
            <person name="Zhao R."/>
            <person name="Li G."/>
            <person name="Mu C."/>
            <person name="Tian Q."/>
            <person name="Mei H."/>
            <person name="Zhang T."/>
            <person name="Gao T."/>
            <person name="Zhang H."/>
        </authorList>
    </citation>
    <scope>NUCLEOTIDE SEQUENCE</scope>
    <source>
        <strain evidence="2">G01</strain>
    </source>
</reference>
<dbReference type="EMBL" id="JACGWK010001598">
    <property type="protein sequence ID" value="KAL0285370.1"/>
    <property type="molecule type" value="Genomic_DNA"/>
</dbReference>
<gene>
    <name evidence="2" type="ORF">Sangu_2782300</name>
</gene>
<dbReference type="InterPro" id="IPR000477">
    <property type="entry name" value="RT_dom"/>
</dbReference>
<dbReference type="PANTHER" id="PTHR33116:SF84">
    <property type="entry name" value="RNA-DIRECTED DNA POLYMERASE"/>
    <property type="match status" value="1"/>
</dbReference>
<dbReference type="PANTHER" id="PTHR33116">
    <property type="entry name" value="REVERSE TRANSCRIPTASE ZINC-BINDING DOMAIN-CONTAINING PROTEIN-RELATED-RELATED"/>
    <property type="match status" value="1"/>
</dbReference>
<dbReference type="Pfam" id="PF00078">
    <property type="entry name" value="RVT_1"/>
    <property type="match status" value="1"/>
</dbReference>
<dbReference type="AlphaFoldDB" id="A0AAW2IUQ8"/>
<organism evidence="2">
    <name type="scientific">Sesamum angustifolium</name>
    <dbReference type="NCBI Taxonomy" id="2727405"/>
    <lineage>
        <taxon>Eukaryota</taxon>
        <taxon>Viridiplantae</taxon>
        <taxon>Streptophyta</taxon>
        <taxon>Embryophyta</taxon>
        <taxon>Tracheophyta</taxon>
        <taxon>Spermatophyta</taxon>
        <taxon>Magnoliopsida</taxon>
        <taxon>eudicotyledons</taxon>
        <taxon>Gunneridae</taxon>
        <taxon>Pentapetalae</taxon>
        <taxon>asterids</taxon>
        <taxon>lamiids</taxon>
        <taxon>Lamiales</taxon>
        <taxon>Pedaliaceae</taxon>
        <taxon>Sesamum</taxon>
    </lineage>
</organism>
<comment type="caution">
    <text evidence="2">The sequence shown here is derived from an EMBL/GenBank/DDBJ whole genome shotgun (WGS) entry which is preliminary data.</text>
</comment>
<evidence type="ECO:0000259" key="1">
    <source>
        <dbReference type="Pfam" id="PF00078"/>
    </source>
</evidence>